<feature type="transmembrane region" description="Helical" evidence="1">
    <location>
        <begin position="39"/>
        <end position="56"/>
    </location>
</feature>
<keyword evidence="3" id="KW-1185">Reference proteome</keyword>
<proteinExistence type="predicted"/>
<organism evidence="2 3">
    <name type="scientific">Nocardioides baekrokdamisoli</name>
    <dbReference type="NCBI Taxonomy" id="1804624"/>
    <lineage>
        <taxon>Bacteria</taxon>
        <taxon>Bacillati</taxon>
        <taxon>Actinomycetota</taxon>
        <taxon>Actinomycetes</taxon>
        <taxon>Propionibacteriales</taxon>
        <taxon>Nocardioidaceae</taxon>
        <taxon>Nocardioides</taxon>
    </lineage>
</organism>
<evidence type="ECO:0000313" key="3">
    <source>
        <dbReference type="Proteomes" id="UP000271573"/>
    </source>
</evidence>
<accession>A0A3G9J3J0</accession>
<sequence>MKVLRFFYDFFVGDDWQVAVAVVLGMAATWYLAHHGSSAWFVVPIVLLLALPYTLWRAIRK</sequence>
<evidence type="ECO:0000313" key="2">
    <source>
        <dbReference type="EMBL" id="BBH17994.1"/>
    </source>
</evidence>
<keyword evidence="1" id="KW-1133">Transmembrane helix</keyword>
<dbReference type="RefSeq" id="WP_231998703.1">
    <property type="nucleotide sequence ID" value="NZ_AP019307.1"/>
</dbReference>
<name>A0A3G9J3J0_9ACTN</name>
<dbReference type="Proteomes" id="UP000271573">
    <property type="component" value="Chromosome"/>
</dbReference>
<dbReference type="EMBL" id="AP019307">
    <property type="protein sequence ID" value="BBH17994.1"/>
    <property type="molecule type" value="Genomic_DNA"/>
</dbReference>
<dbReference type="AlphaFoldDB" id="A0A3G9J3J0"/>
<protein>
    <submittedName>
        <fullName evidence="2">Uncharacterized protein</fullName>
    </submittedName>
</protein>
<dbReference type="KEGG" id="nbe:Back2_22810"/>
<reference evidence="2 3" key="1">
    <citation type="submission" date="2018-11" db="EMBL/GenBank/DDBJ databases">
        <title>Complete genome sequence of Nocardioides baekrokdamisoli strain KCTC 39748.</title>
        <authorList>
            <person name="Kang S.W."/>
            <person name="Lee K.C."/>
            <person name="Kim K.K."/>
            <person name="Kim J.S."/>
            <person name="Kim D.S."/>
            <person name="Ko S.H."/>
            <person name="Yang S.H."/>
            <person name="Shin Y.K."/>
            <person name="Lee J.S."/>
        </authorList>
    </citation>
    <scope>NUCLEOTIDE SEQUENCE [LARGE SCALE GENOMIC DNA]</scope>
    <source>
        <strain evidence="2 3">KCTC 39748</strain>
    </source>
</reference>
<keyword evidence="1" id="KW-0472">Membrane</keyword>
<feature type="transmembrane region" description="Helical" evidence="1">
    <location>
        <begin position="12"/>
        <end position="33"/>
    </location>
</feature>
<evidence type="ECO:0000256" key="1">
    <source>
        <dbReference type="SAM" id="Phobius"/>
    </source>
</evidence>
<keyword evidence="1" id="KW-0812">Transmembrane</keyword>
<gene>
    <name evidence="2" type="ORF">Back2_22810</name>
</gene>